<feature type="transmembrane region" description="Helical" evidence="1">
    <location>
        <begin position="247"/>
        <end position="268"/>
    </location>
</feature>
<keyword evidence="3" id="KW-1185">Reference proteome</keyword>
<feature type="transmembrane region" description="Helical" evidence="1">
    <location>
        <begin position="280"/>
        <end position="297"/>
    </location>
</feature>
<feature type="transmembrane region" description="Helical" evidence="1">
    <location>
        <begin position="495"/>
        <end position="514"/>
    </location>
</feature>
<dbReference type="Proteomes" id="UP001220377">
    <property type="component" value="Chromosome"/>
</dbReference>
<dbReference type="RefSeq" id="WP_274260648.1">
    <property type="nucleotide sequence ID" value="NZ_CP117884.1"/>
</dbReference>
<accession>A0ABY7WRS7</accession>
<feature type="transmembrane region" description="Helical" evidence="1">
    <location>
        <begin position="203"/>
        <end position="222"/>
    </location>
</feature>
<feature type="transmembrane region" description="Helical" evidence="1">
    <location>
        <begin position="434"/>
        <end position="462"/>
    </location>
</feature>
<feature type="transmembrane region" description="Helical" evidence="1">
    <location>
        <begin position="32"/>
        <end position="55"/>
    </location>
</feature>
<keyword evidence="2" id="KW-0436">Ligase</keyword>
<feature type="transmembrane region" description="Helical" evidence="1">
    <location>
        <begin position="62"/>
        <end position="83"/>
    </location>
</feature>
<evidence type="ECO:0000313" key="3">
    <source>
        <dbReference type="Proteomes" id="UP001220377"/>
    </source>
</evidence>
<dbReference type="GO" id="GO:0016874">
    <property type="term" value="F:ligase activity"/>
    <property type="evidence" value="ECO:0007669"/>
    <property type="project" value="UniProtKB-KW"/>
</dbReference>
<feature type="transmembrane region" description="Helical" evidence="1">
    <location>
        <begin position="103"/>
        <end position="120"/>
    </location>
</feature>
<protein>
    <submittedName>
        <fullName evidence="2">O-antigen ligase family protein</fullName>
    </submittedName>
</protein>
<evidence type="ECO:0000256" key="1">
    <source>
        <dbReference type="SAM" id="Phobius"/>
    </source>
</evidence>
<keyword evidence="1" id="KW-0472">Membrane</keyword>
<name>A0ABY7WRS7_9LACO</name>
<gene>
    <name evidence="2" type="ORF">PQ472_01225</name>
</gene>
<reference evidence="2 3" key="1">
    <citation type="submission" date="2023-02" db="EMBL/GenBank/DDBJ databases">
        <title>Genome sequence of Lacticaseibacillus sp. KACC 23028.</title>
        <authorList>
            <person name="Kim S."/>
            <person name="Heo J."/>
            <person name="Kwon S.-W."/>
        </authorList>
    </citation>
    <scope>NUCLEOTIDE SEQUENCE [LARGE SCALE GENOMIC DNA]</scope>
    <source>
        <strain evidence="2 3">KACC 23028</strain>
    </source>
</reference>
<dbReference type="InterPro" id="IPR049504">
    <property type="entry name" value="O-antigen_lig"/>
</dbReference>
<feature type="transmembrane region" description="Helical" evidence="1">
    <location>
        <begin position="9"/>
        <end position="26"/>
    </location>
</feature>
<organism evidence="2 3">
    <name type="scientific">Lacticaseibacillus pabuli</name>
    <dbReference type="NCBI Taxonomy" id="3025672"/>
    <lineage>
        <taxon>Bacteria</taxon>
        <taxon>Bacillati</taxon>
        <taxon>Bacillota</taxon>
        <taxon>Bacilli</taxon>
        <taxon>Lactobacillales</taxon>
        <taxon>Lactobacillaceae</taxon>
        <taxon>Lacticaseibacillus</taxon>
    </lineage>
</organism>
<feature type="transmembrane region" description="Helical" evidence="1">
    <location>
        <begin position="469"/>
        <end position="489"/>
    </location>
</feature>
<keyword evidence="1" id="KW-1133">Transmembrane helix</keyword>
<dbReference type="Pfam" id="PF13425">
    <property type="entry name" value="O-antigen_lig"/>
    <property type="match status" value="1"/>
</dbReference>
<sequence>MASKLKKTLILFIILQPFLDIFWLYQPPISDFLGMSPATIIRIIFVGVIGVMFLMADSTKKINIFFGAYVALLLVYFVLHQWNAGQFHSLMPGNFGYSTFGELFYIVRMVMPLFILVVVYRTEFNNQTLEYVVSWLSGLTAGSIVVSNLLKIGLGSYIHQWGKGGIIKQYGRQRITGTIFAWFNDSRHGDFYGFATKGFFNHANTVSAMLLMLTPLVLYFLIKNFNWKNVVLASLQMLAGLELGTKAAAYGTVVLFVMFFVLYFFFVYVMREMNFNWKPIVAITAILIVGVGLFHYSPSGNRQVSEDQIEEMANGKDQDKDTAKEIKHVNRKLKRLIKKGDDKKTAKYIEKHTSELALNHNYARKSYPVHHDLTFWLNVLKWPVYRRMNYRGLQNAIWQRVSNLNNNPKDKLFGFGYTRLTNMGLIERDFVSQYYAMGIIGTLLLVVPYILVLLFAALMILLHFRERFTLRNVTLGISSALTLGLSLYAGYVMDYLTATILLAFVMGLLLRGAMGKDEEVSDTLDFGKFHMSRKTLKGLK</sequence>
<proteinExistence type="predicted"/>
<keyword evidence="1" id="KW-0812">Transmembrane</keyword>
<dbReference type="EMBL" id="CP117884">
    <property type="protein sequence ID" value="WDF82893.1"/>
    <property type="molecule type" value="Genomic_DNA"/>
</dbReference>
<evidence type="ECO:0000313" key="2">
    <source>
        <dbReference type="EMBL" id="WDF82893.1"/>
    </source>
</evidence>